<reference evidence="1" key="1">
    <citation type="submission" date="2021-02" db="EMBL/GenBank/DDBJ databases">
        <authorList>
            <person name="Nowell W R."/>
        </authorList>
    </citation>
    <scope>NUCLEOTIDE SEQUENCE</scope>
    <source>
        <strain evidence="1">Ploen Becks lab</strain>
    </source>
</reference>
<dbReference type="EMBL" id="CAJNOC010001714">
    <property type="protein sequence ID" value="CAF0885802.1"/>
    <property type="molecule type" value="Genomic_DNA"/>
</dbReference>
<sequence>MQKIESKLNSLKKIEDFSSENLSQICEGTDFRIYGYTRLESDDLINVSFLLDVFYMDDLIDFYGFQFAFFHEQESKIKNFYFDKKSGQVIPQIKLFNLFDKNPKLSVFVKCEKVLNEDKQAKSLLEKDIGFKKEKSDSDDSENEQDDDELSMVLFKKGKKLYKDQKYRDAMKRFNMAYYKCSVGCKNEYLYLWWWAACLYQMKDFDRAVIIYFKALHRMDNEEDIELCKRQIESAMRKKEKRLAKLKLNNIFGLEF</sequence>
<dbReference type="InterPro" id="IPR011990">
    <property type="entry name" value="TPR-like_helical_dom_sf"/>
</dbReference>
<dbReference type="AlphaFoldDB" id="A0A813YKP7"/>
<evidence type="ECO:0008006" key="3">
    <source>
        <dbReference type="Google" id="ProtNLM"/>
    </source>
</evidence>
<accession>A0A813YKP7</accession>
<protein>
    <recommendedName>
        <fullName evidence="3">Tetratricopeptide repeat protein</fullName>
    </recommendedName>
</protein>
<evidence type="ECO:0000313" key="1">
    <source>
        <dbReference type="EMBL" id="CAF0885802.1"/>
    </source>
</evidence>
<evidence type="ECO:0000313" key="2">
    <source>
        <dbReference type="Proteomes" id="UP000663879"/>
    </source>
</evidence>
<dbReference type="SUPFAM" id="SSF48452">
    <property type="entry name" value="TPR-like"/>
    <property type="match status" value="1"/>
</dbReference>
<dbReference type="OrthoDB" id="10497154at2759"/>
<comment type="caution">
    <text evidence="1">The sequence shown here is derived from an EMBL/GenBank/DDBJ whole genome shotgun (WGS) entry which is preliminary data.</text>
</comment>
<name>A0A813YKP7_9BILA</name>
<gene>
    <name evidence="1" type="ORF">OXX778_LOCUS10653</name>
</gene>
<dbReference type="Gene3D" id="1.25.40.10">
    <property type="entry name" value="Tetratricopeptide repeat domain"/>
    <property type="match status" value="1"/>
</dbReference>
<keyword evidence="2" id="KW-1185">Reference proteome</keyword>
<proteinExistence type="predicted"/>
<organism evidence="1 2">
    <name type="scientific">Brachionus calyciflorus</name>
    <dbReference type="NCBI Taxonomy" id="104777"/>
    <lineage>
        <taxon>Eukaryota</taxon>
        <taxon>Metazoa</taxon>
        <taxon>Spiralia</taxon>
        <taxon>Gnathifera</taxon>
        <taxon>Rotifera</taxon>
        <taxon>Eurotatoria</taxon>
        <taxon>Monogononta</taxon>
        <taxon>Pseudotrocha</taxon>
        <taxon>Ploima</taxon>
        <taxon>Brachionidae</taxon>
        <taxon>Brachionus</taxon>
    </lineage>
</organism>
<dbReference type="Proteomes" id="UP000663879">
    <property type="component" value="Unassembled WGS sequence"/>
</dbReference>